<dbReference type="PATRIC" id="fig|1149862.3.peg.1319"/>
<evidence type="ECO:0000313" key="6">
    <source>
        <dbReference type="EMBL" id="EIW19585.1"/>
    </source>
</evidence>
<dbReference type="Gene3D" id="3.20.20.70">
    <property type="entry name" value="Aldolase class I"/>
    <property type="match status" value="1"/>
</dbReference>
<evidence type="ECO:0000256" key="3">
    <source>
        <dbReference type="ARBA" id="ARBA00023004"/>
    </source>
</evidence>
<dbReference type="Proteomes" id="UP000004324">
    <property type="component" value="Unassembled WGS sequence"/>
</dbReference>
<dbReference type="GO" id="GO:0046872">
    <property type="term" value="F:metal ion binding"/>
    <property type="evidence" value="ECO:0007669"/>
    <property type="project" value="UniProtKB-KW"/>
</dbReference>
<gene>
    <name evidence="6" type="ORF">FB4_2768</name>
</gene>
<keyword evidence="4" id="KW-0411">Iron-sulfur</keyword>
<proteinExistence type="predicted"/>
<keyword evidence="1" id="KW-0949">S-adenosyl-L-methionine</keyword>
<reference evidence="6 7" key="1">
    <citation type="journal article" date="2012" name="J. Bacteriol.">
        <title>Draft Genome Sequences for Two Metal-Reducing Pelosinus fermentans Strains Isolated from a Cr(VI)-Contaminated Site and for Type Strain R7.</title>
        <authorList>
            <person name="Brown S.D."/>
            <person name="Podar M."/>
            <person name="Klingeman D.M."/>
            <person name="Johnson C.M."/>
            <person name="Yang Z.K."/>
            <person name="Utturkar S.M."/>
            <person name="Land M.L."/>
            <person name="Mosher J.J."/>
            <person name="Hurt R.A.Jr."/>
            <person name="Phelps T.J."/>
            <person name="Palumbo A.V."/>
            <person name="Arkin A.P."/>
            <person name="Hazen T.C."/>
            <person name="Elias D.A."/>
        </authorList>
    </citation>
    <scope>NUCLEOTIDE SEQUENCE [LARGE SCALE GENOMIC DNA]</scope>
    <source>
        <strain evidence="6 7">B4</strain>
    </source>
</reference>
<feature type="domain" description="Radical SAM core" evidence="5">
    <location>
        <begin position="1"/>
        <end position="221"/>
    </location>
</feature>
<accession>I8RLQ4</accession>
<dbReference type="InterPro" id="IPR013785">
    <property type="entry name" value="Aldolase_TIM"/>
</dbReference>
<organism evidence="6 7">
    <name type="scientific">Pelosinus fermentans B4</name>
    <dbReference type="NCBI Taxonomy" id="1149862"/>
    <lineage>
        <taxon>Bacteria</taxon>
        <taxon>Bacillati</taxon>
        <taxon>Bacillota</taxon>
        <taxon>Negativicutes</taxon>
        <taxon>Selenomonadales</taxon>
        <taxon>Sporomusaceae</taxon>
        <taxon>Pelosinus</taxon>
    </lineage>
</organism>
<dbReference type="InterPro" id="IPR058240">
    <property type="entry name" value="rSAM_sf"/>
</dbReference>
<evidence type="ECO:0000313" key="7">
    <source>
        <dbReference type="Proteomes" id="UP000004324"/>
    </source>
</evidence>
<comment type="caution">
    <text evidence="6">The sequence shown here is derived from an EMBL/GenBank/DDBJ whole genome shotgun (WGS) entry which is preliminary data.</text>
</comment>
<evidence type="ECO:0000256" key="2">
    <source>
        <dbReference type="ARBA" id="ARBA00022723"/>
    </source>
</evidence>
<dbReference type="GO" id="GO:0003824">
    <property type="term" value="F:catalytic activity"/>
    <property type="evidence" value="ECO:0007669"/>
    <property type="project" value="InterPro"/>
</dbReference>
<dbReference type="SFLD" id="SFLDS00029">
    <property type="entry name" value="Radical_SAM"/>
    <property type="match status" value="1"/>
</dbReference>
<dbReference type="RefSeq" id="WP_007932475.1">
    <property type="nucleotide sequence ID" value="NZ_AKVJ01000017.1"/>
</dbReference>
<sequence length="311" mass="36237">MSYQLVDLKVGFTCNNNCIHCVVSDKRNEKDLSLEAIKKIIEDYIDQYNQINLTLTGGEITYREDYRQIMQFIKEKKNRGSIDFVDIQTNGRMLSHDKILEETLSVVDFYLIALHSNNSEIHDYITSCQSSFLETTAALAKLTSMINVKSIAIQTVISKKNYKGLKDVYKFVREQYGILECNITFPHPLGVAYDMEIIPTYHEIKEDVNDALKYCLENDMNPYLEALPYCVFEEKLRIYALEYYKKRNQNVVGYGGEKDGHIDYKIVNEEGYAKYDTCKKCSYDNCCLGVWKEYKQLYPLKDMYSMLSNNL</sequence>
<dbReference type="InterPro" id="IPR007197">
    <property type="entry name" value="rSAM"/>
</dbReference>
<dbReference type="InterPro" id="IPR050377">
    <property type="entry name" value="Radical_SAM_PqqE_MftC-like"/>
</dbReference>
<dbReference type="Pfam" id="PF04055">
    <property type="entry name" value="Radical_SAM"/>
    <property type="match status" value="1"/>
</dbReference>
<protein>
    <submittedName>
        <fullName evidence="6">Radical SAM domain protein</fullName>
    </submittedName>
</protein>
<dbReference type="SFLD" id="SFLDG01067">
    <property type="entry name" value="SPASM/twitch_domain_containing"/>
    <property type="match status" value="1"/>
</dbReference>
<dbReference type="GO" id="GO:0051536">
    <property type="term" value="F:iron-sulfur cluster binding"/>
    <property type="evidence" value="ECO:0007669"/>
    <property type="project" value="UniProtKB-KW"/>
</dbReference>
<keyword evidence="3" id="KW-0408">Iron</keyword>
<dbReference type="EMBL" id="AKVJ01000017">
    <property type="protein sequence ID" value="EIW19585.1"/>
    <property type="molecule type" value="Genomic_DNA"/>
</dbReference>
<dbReference type="OrthoDB" id="9810775at2"/>
<dbReference type="AlphaFoldDB" id="I8RLQ4"/>
<evidence type="ECO:0000256" key="4">
    <source>
        <dbReference type="ARBA" id="ARBA00023014"/>
    </source>
</evidence>
<dbReference type="SUPFAM" id="SSF102114">
    <property type="entry name" value="Radical SAM enzymes"/>
    <property type="match status" value="1"/>
</dbReference>
<evidence type="ECO:0000259" key="5">
    <source>
        <dbReference type="PROSITE" id="PS51918"/>
    </source>
</evidence>
<dbReference type="PANTHER" id="PTHR11228">
    <property type="entry name" value="RADICAL SAM DOMAIN PROTEIN"/>
    <property type="match status" value="1"/>
</dbReference>
<name>I8RLQ4_9FIRM</name>
<dbReference type="PROSITE" id="PS51918">
    <property type="entry name" value="RADICAL_SAM"/>
    <property type="match status" value="1"/>
</dbReference>
<keyword evidence="2" id="KW-0479">Metal-binding</keyword>
<dbReference type="PANTHER" id="PTHR11228:SF34">
    <property type="entry name" value="TUNGSTEN-CONTAINING ALDEHYDE FERREDOXIN OXIDOREDUCTASE COFACTOR MODIFYING PROTEIN"/>
    <property type="match status" value="1"/>
</dbReference>
<keyword evidence="7" id="KW-1185">Reference proteome</keyword>
<dbReference type="CDD" id="cd01335">
    <property type="entry name" value="Radical_SAM"/>
    <property type="match status" value="1"/>
</dbReference>
<evidence type="ECO:0000256" key="1">
    <source>
        <dbReference type="ARBA" id="ARBA00022691"/>
    </source>
</evidence>